<reference evidence="4" key="1">
    <citation type="submission" date="2016-10" db="EMBL/GenBank/DDBJ databases">
        <authorList>
            <person name="Varghese N."/>
            <person name="Submissions S."/>
        </authorList>
    </citation>
    <scope>NUCLEOTIDE SEQUENCE [LARGE SCALE GENOMIC DNA]</scope>
    <source>
        <strain evidence="4">DSM 45004</strain>
    </source>
</reference>
<dbReference type="EMBL" id="FOMZ01000003">
    <property type="protein sequence ID" value="SFD78430.1"/>
    <property type="molecule type" value="Genomic_DNA"/>
</dbReference>
<accession>A0A1I1VDA4</accession>
<dbReference type="RefSeq" id="WP_092924624.1">
    <property type="nucleotide sequence ID" value="NZ_FOMZ01000003.1"/>
</dbReference>
<feature type="compositionally biased region" description="Polar residues" evidence="1">
    <location>
        <begin position="1"/>
        <end position="11"/>
    </location>
</feature>
<dbReference type="InterPro" id="IPR058330">
    <property type="entry name" value="DUF8017"/>
</dbReference>
<feature type="domain" description="DUF8017" evidence="2">
    <location>
        <begin position="133"/>
        <end position="316"/>
    </location>
</feature>
<organism evidence="3 4">
    <name type="scientific">Actinopolyspora alba</name>
    <dbReference type="NCBI Taxonomy" id="673379"/>
    <lineage>
        <taxon>Bacteria</taxon>
        <taxon>Bacillati</taxon>
        <taxon>Actinomycetota</taxon>
        <taxon>Actinomycetes</taxon>
        <taxon>Actinopolysporales</taxon>
        <taxon>Actinopolysporaceae</taxon>
        <taxon>Actinopolyspora</taxon>
        <taxon>Actinopolyspora alba group</taxon>
    </lineage>
</organism>
<evidence type="ECO:0000259" key="2">
    <source>
        <dbReference type="Pfam" id="PF26056"/>
    </source>
</evidence>
<evidence type="ECO:0000256" key="1">
    <source>
        <dbReference type="SAM" id="MobiDB-lite"/>
    </source>
</evidence>
<name>A0A1I1VDA4_9ACTN</name>
<keyword evidence="4" id="KW-1185">Reference proteome</keyword>
<gene>
    <name evidence="3" type="ORF">SAMN04487819_103131</name>
</gene>
<dbReference type="Proteomes" id="UP000198716">
    <property type="component" value="Unassembled WGS sequence"/>
</dbReference>
<evidence type="ECO:0000313" key="4">
    <source>
        <dbReference type="Proteomes" id="UP000198716"/>
    </source>
</evidence>
<dbReference type="AlphaFoldDB" id="A0A1I1VDA4"/>
<sequence length="317" mass="32704">MSLPGGSNSWTGPDGGAHRYYDPLTGQPVSGDGAQAGEQSPYGHSPHGASFAPPQAASNRYGTPSWAPPQGESAAPPGRSRGPTIAVVSTAIASVVIIITTLVLVKLGDDDGGNGSVAAGSTSATADSRQSVPAAIPGWQSVPVRETGVAYDVPGDWSTHPGAVNRLGSPSTGTITLSGYSLYMEGFCDRAPQSFRALIGLTSSKLTDSAQAGEGTVEKLGNMLWTTSDGTRPQLKQREPRQVTLDGGKLTATFVSAEIVPATAETCITESAYLGVMALPYQQGTAILVGMADQEFEGAETPDTMERALRSLRLLPD</sequence>
<proteinExistence type="predicted"/>
<dbReference type="Pfam" id="PF26056">
    <property type="entry name" value="DUF8017"/>
    <property type="match status" value="1"/>
</dbReference>
<evidence type="ECO:0000313" key="3">
    <source>
        <dbReference type="EMBL" id="SFD78430.1"/>
    </source>
</evidence>
<feature type="region of interest" description="Disordered" evidence="1">
    <location>
        <begin position="1"/>
        <end position="82"/>
    </location>
</feature>
<protein>
    <recommendedName>
        <fullName evidence="2">DUF8017 domain-containing protein</fullName>
    </recommendedName>
</protein>